<dbReference type="InterPro" id="IPR006176">
    <property type="entry name" value="3-OHacyl-CoA_DH_NAD-bd"/>
</dbReference>
<organism evidence="5 6">
    <name type="scientific">Sphingomonas canadensis</name>
    <dbReference type="NCBI Taxonomy" id="1219257"/>
    <lineage>
        <taxon>Bacteria</taxon>
        <taxon>Pseudomonadati</taxon>
        <taxon>Pseudomonadota</taxon>
        <taxon>Alphaproteobacteria</taxon>
        <taxon>Sphingomonadales</taxon>
        <taxon>Sphingomonadaceae</taxon>
        <taxon>Sphingomonas</taxon>
    </lineage>
</organism>
<feature type="domain" description="3-hydroxyacyl-CoA dehydrogenase NAD binding" evidence="4">
    <location>
        <begin position="10"/>
        <end position="182"/>
    </location>
</feature>
<comment type="similarity">
    <text evidence="1">Belongs to the 3-hydroxyacyl-CoA dehydrogenase family.</text>
</comment>
<dbReference type="InterPro" id="IPR008927">
    <property type="entry name" value="6-PGluconate_DH-like_C_sf"/>
</dbReference>
<evidence type="ECO:0000259" key="4">
    <source>
        <dbReference type="Pfam" id="PF02737"/>
    </source>
</evidence>
<evidence type="ECO:0000313" key="5">
    <source>
        <dbReference type="EMBL" id="MFD0947381.1"/>
    </source>
</evidence>
<evidence type="ECO:0000256" key="1">
    <source>
        <dbReference type="ARBA" id="ARBA00009463"/>
    </source>
</evidence>
<evidence type="ECO:0000313" key="6">
    <source>
        <dbReference type="Proteomes" id="UP001596977"/>
    </source>
</evidence>
<accession>A0ABW3H7A3</accession>
<feature type="domain" description="3-hydroxyacyl-CoA dehydrogenase C-terminal" evidence="3">
    <location>
        <begin position="188"/>
        <end position="255"/>
    </location>
</feature>
<dbReference type="Pfam" id="PF02737">
    <property type="entry name" value="3HCDH_N"/>
    <property type="match status" value="1"/>
</dbReference>
<protein>
    <submittedName>
        <fullName evidence="5">3-hydroxyacyl-CoA dehydrogenase</fullName>
        <ecNumber evidence="5">1.1.1.35</ecNumber>
    </submittedName>
</protein>
<dbReference type="Gene3D" id="1.10.1040.10">
    <property type="entry name" value="N-(1-d-carboxylethyl)-l-norvaline Dehydrogenase, domain 2"/>
    <property type="match status" value="1"/>
</dbReference>
<sequence length="314" mass="33794">MSMLRRRMRVAIIGCGVIGRSWAVVFARAGAEVRLYDQNGDAAQRAPAVIAETLRGQGMKAAEVRAIEAALLPVDSLAEALGGAQYAQESIAETVAAKRAIFEQMDAVAPRECILASSCSSIPPAEFLGGLAGEWRSLIAHPFNPPHLIPLVELVPAPGTAEKVVARARRLLAGFGQHPVLLHKPVEGFIGNRLQAAVVSEIMHLIGEGVASPADIDACLRLGLGLRWAMMGPLETMDLNADGGIADYIGKFGKDYQALSRKLGIAEPWREEAVAAAIESRRAALPIAALRKRMGWRDRNLLRLRQLLEAPARR</sequence>
<dbReference type="InterPro" id="IPR036291">
    <property type="entry name" value="NAD(P)-bd_dom_sf"/>
</dbReference>
<dbReference type="EMBL" id="JBHTJG010000006">
    <property type="protein sequence ID" value="MFD0947381.1"/>
    <property type="molecule type" value="Genomic_DNA"/>
</dbReference>
<evidence type="ECO:0000259" key="3">
    <source>
        <dbReference type="Pfam" id="PF00725"/>
    </source>
</evidence>
<dbReference type="InterPro" id="IPR013328">
    <property type="entry name" value="6PGD_dom2"/>
</dbReference>
<keyword evidence="6" id="KW-1185">Reference proteome</keyword>
<comment type="caution">
    <text evidence="5">The sequence shown here is derived from an EMBL/GenBank/DDBJ whole genome shotgun (WGS) entry which is preliminary data.</text>
</comment>
<reference evidence="6" key="1">
    <citation type="journal article" date="2019" name="Int. J. Syst. Evol. Microbiol.">
        <title>The Global Catalogue of Microorganisms (GCM) 10K type strain sequencing project: providing services to taxonomists for standard genome sequencing and annotation.</title>
        <authorList>
            <consortium name="The Broad Institute Genomics Platform"/>
            <consortium name="The Broad Institute Genome Sequencing Center for Infectious Disease"/>
            <person name="Wu L."/>
            <person name="Ma J."/>
        </authorList>
    </citation>
    <scope>NUCLEOTIDE SEQUENCE [LARGE SCALE GENOMIC DNA]</scope>
    <source>
        <strain evidence="6">CCUG 62982</strain>
    </source>
</reference>
<dbReference type="Gene3D" id="3.40.50.720">
    <property type="entry name" value="NAD(P)-binding Rossmann-like Domain"/>
    <property type="match status" value="1"/>
</dbReference>
<dbReference type="PRINTS" id="PR00411">
    <property type="entry name" value="PNDRDTASEI"/>
</dbReference>
<proteinExistence type="inferred from homology"/>
<dbReference type="InterPro" id="IPR006108">
    <property type="entry name" value="3HC_DH_C"/>
</dbReference>
<dbReference type="GO" id="GO:0003857">
    <property type="term" value="F:(3S)-3-hydroxyacyl-CoA dehydrogenase (NAD+) activity"/>
    <property type="evidence" value="ECO:0007669"/>
    <property type="project" value="UniProtKB-EC"/>
</dbReference>
<dbReference type="PANTHER" id="PTHR48075:SF1">
    <property type="entry name" value="LAMBDA-CRYSTALLIN HOMOLOG"/>
    <property type="match status" value="1"/>
</dbReference>
<dbReference type="SUPFAM" id="SSF51735">
    <property type="entry name" value="NAD(P)-binding Rossmann-fold domains"/>
    <property type="match status" value="1"/>
</dbReference>
<dbReference type="Pfam" id="PF00725">
    <property type="entry name" value="3HCDH"/>
    <property type="match status" value="1"/>
</dbReference>
<dbReference type="Proteomes" id="UP001596977">
    <property type="component" value="Unassembled WGS sequence"/>
</dbReference>
<dbReference type="RefSeq" id="WP_264944837.1">
    <property type="nucleotide sequence ID" value="NZ_JAPDRA010000006.1"/>
</dbReference>
<dbReference type="NCBIfam" id="NF004783">
    <property type="entry name" value="PRK06129.1"/>
    <property type="match status" value="1"/>
</dbReference>
<dbReference type="PANTHER" id="PTHR48075">
    <property type="entry name" value="3-HYDROXYACYL-COA DEHYDROGENASE FAMILY PROTEIN"/>
    <property type="match status" value="1"/>
</dbReference>
<dbReference type="EC" id="1.1.1.35" evidence="5"/>
<dbReference type="SUPFAM" id="SSF48179">
    <property type="entry name" value="6-phosphogluconate dehydrogenase C-terminal domain-like"/>
    <property type="match status" value="1"/>
</dbReference>
<evidence type="ECO:0000256" key="2">
    <source>
        <dbReference type="ARBA" id="ARBA00023002"/>
    </source>
</evidence>
<name>A0ABW3H7A3_9SPHN</name>
<gene>
    <name evidence="5" type="ORF">ACFQ1E_13610</name>
</gene>
<keyword evidence="2 5" id="KW-0560">Oxidoreductase</keyword>